<keyword evidence="4" id="KW-1185">Reference proteome</keyword>
<keyword evidence="2" id="KW-0732">Signal</keyword>
<sequence length="185" mass="20986">MTTFSQRMLLIWILLSLPAAQSLVQAAPVQDPVSEQAFDQLNGQIVSRQTRSEAARRLYDRVMEEYRQRDYRAALAGFQFFLAIHGKSSLAPSARYWLGECQYRLGRYEDAMNTFSELASSYPVNPKITAATLKIGLTYGKLGQPEEARITFERVISEWPDTVEADVARKELAKYSPTGERNLDP</sequence>
<dbReference type="SUPFAM" id="SSF48452">
    <property type="entry name" value="TPR-like"/>
    <property type="match status" value="1"/>
</dbReference>
<reference evidence="3" key="1">
    <citation type="submission" date="2022-10" db="EMBL/GenBank/DDBJ databases">
        <authorList>
            <person name="Koch H."/>
        </authorList>
    </citation>
    <scope>NUCLEOTIDE SEQUENCE</scope>
    <source>
        <strain evidence="3">DNF</strain>
    </source>
</reference>
<keyword evidence="1" id="KW-0802">TPR repeat</keyword>
<feature type="repeat" description="TPR" evidence="1">
    <location>
        <begin position="92"/>
        <end position="125"/>
    </location>
</feature>
<feature type="repeat" description="TPR" evidence="1">
    <location>
        <begin position="129"/>
        <end position="162"/>
    </location>
</feature>
<dbReference type="AlphaFoldDB" id="A0AA86MWB2"/>
<evidence type="ECO:0000256" key="1">
    <source>
        <dbReference type="PROSITE-ProRule" id="PRU00339"/>
    </source>
</evidence>
<dbReference type="Proteomes" id="UP001179121">
    <property type="component" value="Chromosome"/>
</dbReference>
<proteinExistence type="predicted"/>
<accession>A0AA86MWB2</accession>
<dbReference type="SMART" id="SM00028">
    <property type="entry name" value="TPR"/>
    <property type="match status" value="2"/>
</dbReference>
<gene>
    <name evidence="3" type="ORF">DNFV4_00602</name>
</gene>
<evidence type="ECO:0000313" key="4">
    <source>
        <dbReference type="Proteomes" id="UP001179121"/>
    </source>
</evidence>
<feature type="chain" id="PRO_5041695875" description="Tol-pal system protein YbgF" evidence="2">
    <location>
        <begin position="27"/>
        <end position="185"/>
    </location>
</feature>
<evidence type="ECO:0000256" key="2">
    <source>
        <dbReference type="SAM" id="SignalP"/>
    </source>
</evidence>
<organism evidence="3 4">
    <name type="scientific">Nitrospira tepida</name>
    <dbReference type="NCBI Taxonomy" id="2973512"/>
    <lineage>
        <taxon>Bacteria</taxon>
        <taxon>Pseudomonadati</taxon>
        <taxon>Nitrospirota</taxon>
        <taxon>Nitrospiria</taxon>
        <taxon>Nitrospirales</taxon>
        <taxon>Nitrospiraceae</taxon>
        <taxon>Nitrospira</taxon>
    </lineage>
</organism>
<dbReference type="InterPro" id="IPR014162">
    <property type="entry name" value="CpoB_C"/>
</dbReference>
<dbReference type="KEGG" id="nti:DNFV4_00602"/>
<dbReference type="Gene3D" id="1.25.40.10">
    <property type="entry name" value="Tetratricopeptide repeat domain"/>
    <property type="match status" value="1"/>
</dbReference>
<protein>
    <recommendedName>
        <fullName evidence="5">Tol-pal system protein YbgF</fullName>
    </recommendedName>
</protein>
<dbReference type="Pfam" id="PF13432">
    <property type="entry name" value="TPR_16"/>
    <property type="match status" value="1"/>
</dbReference>
<feature type="signal peptide" evidence="2">
    <location>
        <begin position="1"/>
        <end position="26"/>
    </location>
</feature>
<name>A0AA86MWB2_9BACT</name>
<dbReference type="RefSeq" id="WP_289267177.1">
    <property type="nucleotide sequence ID" value="NZ_OX365700.1"/>
</dbReference>
<dbReference type="NCBIfam" id="TIGR02795">
    <property type="entry name" value="tol_pal_ybgF"/>
    <property type="match status" value="1"/>
</dbReference>
<evidence type="ECO:0008006" key="5">
    <source>
        <dbReference type="Google" id="ProtNLM"/>
    </source>
</evidence>
<dbReference type="EMBL" id="OX365700">
    <property type="protein sequence ID" value="CAI4030177.1"/>
    <property type="molecule type" value="Genomic_DNA"/>
</dbReference>
<dbReference type="PROSITE" id="PS50005">
    <property type="entry name" value="TPR"/>
    <property type="match status" value="2"/>
</dbReference>
<dbReference type="Pfam" id="PF13174">
    <property type="entry name" value="TPR_6"/>
    <property type="match status" value="1"/>
</dbReference>
<evidence type="ECO:0000313" key="3">
    <source>
        <dbReference type="EMBL" id="CAI4030177.1"/>
    </source>
</evidence>
<dbReference type="InterPro" id="IPR011990">
    <property type="entry name" value="TPR-like_helical_dom_sf"/>
</dbReference>
<dbReference type="InterPro" id="IPR019734">
    <property type="entry name" value="TPR_rpt"/>
</dbReference>